<reference evidence="1 2" key="1">
    <citation type="submission" date="2023-01" db="EMBL/GenBank/DDBJ databases">
        <title>Analysis of 21 Apiospora genomes using comparative genomics revels a genus with tremendous synthesis potential of carbohydrate active enzymes and secondary metabolites.</title>
        <authorList>
            <person name="Sorensen T."/>
        </authorList>
    </citation>
    <scope>NUCLEOTIDE SEQUENCE [LARGE SCALE GENOMIC DNA]</scope>
    <source>
        <strain evidence="1 2">CBS 24483</strain>
    </source>
</reference>
<dbReference type="EMBL" id="JAQQWE010000003">
    <property type="protein sequence ID" value="KAK7959117.1"/>
    <property type="molecule type" value="Genomic_DNA"/>
</dbReference>
<proteinExistence type="predicted"/>
<gene>
    <name evidence="1" type="ORF">PG986_003971</name>
</gene>
<evidence type="ECO:0000313" key="1">
    <source>
        <dbReference type="EMBL" id="KAK7959117.1"/>
    </source>
</evidence>
<evidence type="ECO:0000313" key="2">
    <source>
        <dbReference type="Proteomes" id="UP001391051"/>
    </source>
</evidence>
<accession>A0ABR1QL89</accession>
<keyword evidence="2" id="KW-1185">Reference proteome</keyword>
<dbReference type="GeneID" id="92073255"/>
<dbReference type="RefSeq" id="XP_066702820.1">
    <property type="nucleotide sequence ID" value="XM_066840193.1"/>
</dbReference>
<name>A0ABR1QL89_9PEZI</name>
<organism evidence="1 2">
    <name type="scientific">Apiospora aurea</name>
    <dbReference type="NCBI Taxonomy" id="335848"/>
    <lineage>
        <taxon>Eukaryota</taxon>
        <taxon>Fungi</taxon>
        <taxon>Dikarya</taxon>
        <taxon>Ascomycota</taxon>
        <taxon>Pezizomycotina</taxon>
        <taxon>Sordariomycetes</taxon>
        <taxon>Xylariomycetidae</taxon>
        <taxon>Amphisphaeriales</taxon>
        <taxon>Apiosporaceae</taxon>
        <taxon>Apiospora</taxon>
    </lineage>
</organism>
<comment type="caution">
    <text evidence="1">The sequence shown here is derived from an EMBL/GenBank/DDBJ whole genome shotgun (WGS) entry which is preliminary data.</text>
</comment>
<protein>
    <submittedName>
        <fullName evidence="1">Uncharacterized protein</fullName>
    </submittedName>
</protein>
<sequence>MKGKPIKLDLIGVLEQEQADILCARAQGHIEKVRPDSHCLLHSLVRIAPVSFLALRAPEQQRFPDDRVVALGREALLEEQLDHVEALRSDSGVDGRQLFE</sequence>
<dbReference type="Proteomes" id="UP001391051">
    <property type="component" value="Unassembled WGS sequence"/>
</dbReference>